<dbReference type="Proteomes" id="UP001234178">
    <property type="component" value="Unassembled WGS sequence"/>
</dbReference>
<reference evidence="1 2" key="1">
    <citation type="journal article" date="2023" name="Nucleic Acids Res.">
        <title>The hologenome of Daphnia magna reveals possible DNA methylation and microbiome-mediated evolution of the host genome.</title>
        <authorList>
            <person name="Chaturvedi A."/>
            <person name="Li X."/>
            <person name="Dhandapani V."/>
            <person name="Marshall H."/>
            <person name="Kissane S."/>
            <person name="Cuenca-Cambronero M."/>
            <person name="Asole G."/>
            <person name="Calvet F."/>
            <person name="Ruiz-Romero M."/>
            <person name="Marangio P."/>
            <person name="Guigo R."/>
            <person name="Rago D."/>
            <person name="Mirbahai L."/>
            <person name="Eastwood N."/>
            <person name="Colbourne J.K."/>
            <person name="Zhou J."/>
            <person name="Mallon E."/>
            <person name="Orsini L."/>
        </authorList>
    </citation>
    <scope>NUCLEOTIDE SEQUENCE [LARGE SCALE GENOMIC DNA]</scope>
    <source>
        <strain evidence="1">LRV0_1</strain>
    </source>
</reference>
<sequence>MDEYCHHVSEHASCTKVAAPQLEFLEPLHLFQFDSSPVRSSTVRSHAYCECAAPLISARIMSAIFLMSSSSGLLG</sequence>
<organism evidence="1 2">
    <name type="scientific">Daphnia magna</name>
    <dbReference type="NCBI Taxonomy" id="35525"/>
    <lineage>
        <taxon>Eukaryota</taxon>
        <taxon>Metazoa</taxon>
        <taxon>Ecdysozoa</taxon>
        <taxon>Arthropoda</taxon>
        <taxon>Crustacea</taxon>
        <taxon>Branchiopoda</taxon>
        <taxon>Diplostraca</taxon>
        <taxon>Cladocera</taxon>
        <taxon>Anomopoda</taxon>
        <taxon>Daphniidae</taxon>
        <taxon>Daphnia</taxon>
    </lineage>
</organism>
<keyword evidence="2" id="KW-1185">Reference proteome</keyword>
<proteinExistence type="predicted"/>
<protein>
    <submittedName>
        <fullName evidence="1">Uncharacterized protein</fullName>
    </submittedName>
</protein>
<accession>A0ABQ9ZN90</accession>
<gene>
    <name evidence="1" type="ORF">OUZ56_026596</name>
</gene>
<evidence type="ECO:0000313" key="1">
    <source>
        <dbReference type="EMBL" id="KAK4014050.1"/>
    </source>
</evidence>
<comment type="caution">
    <text evidence="1">The sequence shown here is derived from an EMBL/GenBank/DDBJ whole genome shotgun (WGS) entry which is preliminary data.</text>
</comment>
<evidence type="ECO:0000313" key="2">
    <source>
        <dbReference type="Proteomes" id="UP001234178"/>
    </source>
</evidence>
<name>A0ABQ9ZN90_9CRUS</name>
<dbReference type="EMBL" id="JAOYFB010000004">
    <property type="protein sequence ID" value="KAK4014050.1"/>
    <property type="molecule type" value="Genomic_DNA"/>
</dbReference>